<evidence type="ECO:0000313" key="2">
    <source>
        <dbReference type="Proteomes" id="UP000324222"/>
    </source>
</evidence>
<dbReference type="AlphaFoldDB" id="A0A5B7G4B0"/>
<dbReference type="EMBL" id="VSRR010010572">
    <property type="protein sequence ID" value="MPC52018.1"/>
    <property type="molecule type" value="Genomic_DNA"/>
</dbReference>
<reference evidence="1 2" key="1">
    <citation type="submission" date="2019-05" db="EMBL/GenBank/DDBJ databases">
        <title>Another draft genome of Portunus trituberculatus and its Hox gene families provides insights of decapod evolution.</title>
        <authorList>
            <person name="Jeong J.-H."/>
            <person name="Song I."/>
            <person name="Kim S."/>
            <person name="Choi T."/>
            <person name="Kim D."/>
            <person name="Ryu S."/>
            <person name="Kim W."/>
        </authorList>
    </citation>
    <scope>NUCLEOTIDE SEQUENCE [LARGE SCALE GENOMIC DNA]</scope>
    <source>
        <tissue evidence="1">Muscle</tissue>
    </source>
</reference>
<organism evidence="1 2">
    <name type="scientific">Portunus trituberculatus</name>
    <name type="common">Swimming crab</name>
    <name type="synonym">Neptunus trituberculatus</name>
    <dbReference type="NCBI Taxonomy" id="210409"/>
    <lineage>
        <taxon>Eukaryota</taxon>
        <taxon>Metazoa</taxon>
        <taxon>Ecdysozoa</taxon>
        <taxon>Arthropoda</taxon>
        <taxon>Crustacea</taxon>
        <taxon>Multicrustacea</taxon>
        <taxon>Malacostraca</taxon>
        <taxon>Eumalacostraca</taxon>
        <taxon>Eucarida</taxon>
        <taxon>Decapoda</taxon>
        <taxon>Pleocyemata</taxon>
        <taxon>Brachyura</taxon>
        <taxon>Eubrachyura</taxon>
        <taxon>Portunoidea</taxon>
        <taxon>Portunidae</taxon>
        <taxon>Portuninae</taxon>
        <taxon>Portunus</taxon>
    </lineage>
</organism>
<gene>
    <name evidence="1" type="ORF">E2C01_045878</name>
</gene>
<protein>
    <submittedName>
        <fullName evidence="1">Uncharacterized protein</fullName>
    </submittedName>
</protein>
<name>A0A5B7G4B0_PORTR</name>
<evidence type="ECO:0000313" key="1">
    <source>
        <dbReference type="EMBL" id="MPC52018.1"/>
    </source>
</evidence>
<dbReference type="Proteomes" id="UP000324222">
    <property type="component" value="Unassembled WGS sequence"/>
</dbReference>
<comment type="caution">
    <text evidence="1">The sequence shown here is derived from an EMBL/GenBank/DDBJ whole genome shotgun (WGS) entry which is preliminary data.</text>
</comment>
<sequence length="78" mass="8537">MYNLRYTCLHYHNYPINTSARCSRALIGRSLAPSANGRRAESKTAFGWAGPPGMGGNKFLCSDHKLPAVSAAHYLHDS</sequence>
<proteinExistence type="predicted"/>
<keyword evidence="2" id="KW-1185">Reference proteome</keyword>
<accession>A0A5B7G4B0</accession>